<feature type="region of interest" description="Disordered" evidence="2">
    <location>
        <begin position="300"/>
        <end position="320"/>
    </location>
</feature>
<keyword evidence="1" id="KW-0175">Coiled coil</keyword>
<organism evidence="3 4">
    <name type="scientific">Streptomyces albipurpureus</name>
    <dbReference type="NCBI Taxonomy" id="2897419"/>
    <lineage>
        <taxon>Bacteria</taxon>
        <taxon>Bacillati</taxon>
        <taxon>Actinomycetota</taxon>
        <taxon>Actinomycetes</taxon>
        <taxon>Kitasatosporales</taxon>
        <taxon>Streptomycetaceae</taxon>
        <taxon>Streptomyces</taxon>
    </lineage>
</organism>
<dbReference type="RefSeq" id="WP_250924631.1">
    <property type="nucleotide sequence ID" value="NZ_JAMQAW010000118.1"/>
</dbReference>
<dbReference type="Proteomes" id="UP001431429">
    <property type="component" value="Unassembled WGS sequence"/>
</dbReference>
<feature type="compositionally biased region" description="Pro residues" evidence="2">
    <location>
        <begin position="375"/>
        <end position="391"/>
    </location>
</feature>
<evidence type="ECO:0000313" key="4">
    <source>
        <dbReference type="Proteomes" id="UP001431429"/>
    </source>
</evidence>
<evidence type="ECO:0000256" key="1">
    <source>
        <dbReference type="SAM" id="Coils"/>
    </source>
</evidence>
<dbReference type="Pfam" id="PF06152">
    <property type="entry name" value="Phage_min_cap2"/>
    <property type="match status" value="1"/>
</dbReference>
<feature type="region of interest" description="Disordered" evidence="2">
    <location>
        <begin position="615"/>
        <end position="637"/>
    </location>
</feature>
<dbReference type="InterPro" id="IPR009319">
    <property type="entry name" value="Phage_A118_VSP1"/>
</dbReference>
<gene>
    <name evidence="3" type="ORF">NBG84_39835</name>
</gene>
<keyword evidence="4" id="KW-1185">Reference proteome</keyword>
<reference evidence="3" key="1">
    <citation type="submission" date="2022-06" db="EMBL/GenBank/DDBJ databases">
        <title>Genome public.</title>
        <authorList>
            <person name="Sun Q."/>
        </authorList>
    </citation>
    <scope>NUCLEOTIDE SEQUENCE</scope>
    <source>
        <strain evidence="3">CWNU-1</strain>
    </source>
</reference>
<protein>
    <submittedName>
        <fullName evidence="3">Phage minor capsid protein</fullName>
    </submittedName>
</protein>
<feature type="compositionally biased region" description="Basic and acidic residues" evidence="2">
    <location>
        <begin position="358"/>
        <end position="374"/>
    </location>
</feature>
<sequence>MPVSPEMAENLAAEVRGLYDAAETVLLEKLAAALEADIDSPRWAELKLASLGNLRQSIEQVAEALQQDTDGAVRRALIEAYTRGRQAAVAELGALDIGRELVARETLPNAPAVDRLAASLAEDTRPVYARITRAITDTYRRVVARASGTQLLTGITRRQASQRALDEFANRGITGFIDSAGRSWDMAAYAEMAVRSVTARAAIEGHTDALTEMGIQLVIVSDAPLNCPLCAAWEGEILAINGQSGPHTIRAEHAAPTGRRRGRRRTVAVHVAGSLVEARAAGLFHPNCRHSLAAYLPGITTRPPHHATPGTTYEDTQRQREIERHIRRWKRRAAAAMDDKTRATANAKVREWQAEMRKHVAAHDDLRRKPEREQIPPPTQDAAPEPPPSSPAPSDAEPDEQPSAIRQGPAGFPLLDDLISPVPSDQLTDEQREAVRHAIAGVLDGDYAGLTIRTGRVKVEQNYTHVSAGIYMGENMVGDVIRQLRRDDTGALYVVHSYFDIADEHQNSGMSGALNARLEAWYRDSGVERIELHASMQVGGYAWASAGYSARDAEAAQYLLERLQGAIERAKEDIQRLEAAAETGGGDPEELASLRAQVLEAAAILERAAPLSWGEEGFPEPQEISQAGRGRAIPPSDGSRMTWVGKKALMGSSWYGVKWL</sequence>
<evidence type="ECO:0000256" key="2">
    <source>
        <dbReference type="SAM" id="MobiDB-lite"/>
    </source>
</evidence>
<dbReference type="EMBL" id="JAMQAW010000118">
    <property type="protein sequence ID" value="MCM2394352.1"/>
    <property type="molecule type" value="Genomic_DNA"/>
</dbReference>
<proteinExistence type="predicted"/>
<evidence type="ECO:0000313" key="3">
    <source>
        <dbReference type="EMBL" id="MCM2394352.1"/>
    </source>
</evidence>
<feature type="coiled-coil region" evidence="1">
    <location>
        <begin position="553"/>
        <end position="580"/>
    </location>
</feature>
<name>A0ABT0V0Y7_9ACTN</name>
<accession>A0ABT0V0Y7</accession>
<comment type="caution">
    <text evidence="3">The sequence shown here is derived from an EMBL/GenBank/DDBJ whole genome shotgun (WGS) entry which is preliminary data.</text>
</comment>
<feature type="region of interest" description="Disordered" evidence="2">
    <location>
        <begin position="358"/>
        <end position="430"/>
    </location>
</feature>